<protein>
    <recommendedName>
        <fullName evidence="4">Lipocalin/cytosolic fatty-acid binding domain-containing protein</fullName>
    </recommendedName>
</protein>
<dbReference type="InterPro" id="IPR022272">
    <property type="entry name" value="Lipocalin_CS"/>
</dbReference>
<evidence type="ECO:0000259" key="4">
    <source>
        <dbReference type="Pfam" id="PF08212"/>
    </source>
</evidence>
<dbReference type="InterPro" id="IPR003057">
    <property type="entry name" value="Invtbrt_color"/>
</dbReference>
<sequence length="225" mass="26331">MKTSNNKIIFLFAFVLAVFAEDELVFDGKCPEDVSTVENFDYDKFSGVWYEIKRYPNTIISEQCATVRYVPLPYNNYNLTYLSRNILDKTITKRQLAYDKENITSTNIKYDVYFKCKKDQFQHVVLATDYDTYSVVWGCVNGKKEQNTQRLFIYSRTKMLDDEILEKIKEKLDEYGIDYTELKDVEQKIKVCGDVTAEPPIWDSCPSKICCDLKCIVTATFKNEK</sequence>
<dbReference type="Proteomes" id="UP000801492">
    <property type="component" value="Unassembled WGS sequence"/>
</dbReference>
<dbReference type="GO" id="GO:0031409">
    <property type="term" value="F:pigment binding"/>
    <property type="evidence" value="ECO:0007669"/>
    <property type="project" value="InterPro"/>
</dbReference>
<evidence type="ECO:0000256" key="3">
    <source>
        <dbReference type="PIRNR" id="PIRNR036893"/>
    </source>
</evidence>
<feature type="domain" description="Lipocalin/cytosolic fatty-acid binding" evidence="4">
    <location>
        <begin position="41"/>
        <end position="187"/>
    </location>
</feature>
<evidence type="ECO:0000256" key="1">
    <source>
        <dbReference type="ARBA" id="ARBA00006889"/>
    </source>
</evidence>
<dbReference type="PANTHER" id="PTHR10612">
    <property type="entry name" value="APOLIPOPROTEIN D"/>
    <property type="match status" value="1"/>
</dbReference>
<organism evidence="5 6">
    <name type="scientific">Ignelater luminosus</name>
    <name type="common">Cucubano</name>
    <name type="synonym">Pyrophorus luminosus</name>
    <dbReference type="NCBI Taxonomy" id="2038154"/>
    <lineage>
        <taxon>Eukaryota</taxon>
        <taxon>Metazoa</taxon>
        <taxon>Ecdysozoa</taxon>
        <taxon>Arthropoda</taxon>
        <taxon>Hexapoda</taxon>
        <taxon>Insecta</taxon>
        <taxon>Pterygota</taxon>
        <taxon>Neoptera</taxon>
        <taxon>Endopterygota</taxon>
        <taxon>Coleoptera</taxon>
        <taxon>Polyphaga</taxon>
        <taxon>Elateriformia</taxon>
        <taxon>Elateroidea</taxon>
        <taxon>Elateridae</taxon>
        <taxon>Agrypninae</taxon>
        <taxon>Pyrophorini</taxon>
        <taxon>Ignelater</taxon>
    </lineage>
</organism>
<dbReference type="InterPro" id="IPR000566">
    <property type="entry name" value="Lipocln_cytosolic_FA-bd_dom"/>
</dbReference>
<dbReference type="GO" id="GO:0006629">
    <property type="term" value="P:lipid metabolic process"/>
    <property type="evidence" value="ECO:0007669"/>
    <property type="project" value="TreeGrafter"/>
</dbReference>
<keyword evidence="6" id="KW-1185">Reference proteome</keyword>
<comment type="similarity">
    <text evidence="1 3">Belongs to the calycin superfamily. Lipocalin family.</text>
</comment>
<accession>A0A8K0DGX7</accession>
<dbReference type="PRINTS" id="PR01273">
    <property type="entry name" value="INVTBRTCOLOR"/>
</dbReference>
<dbReference type="GO" id="GO:0005737">
    <property type="term" value="C:cytoplasm"/>
    <property type="evidence" value="ECO:0007669"/>
    <property type="project" value="TreeGrafter"/>
</dbReference>
<keyword evidence="3" id="KW-0732">Signal</keyword>
<feature type="signal peptide" evidence="3">
    <location>
        <begin position="1"/>
        <end position="20"/>
    </location>
</feature>
<dbReference type="GO" id="GO:0000302">
    <property type="term" value="P:response to reactive oxygen species"/>
    <property type="evidence" value="ECO:0007669"/>
    <property type="project" value="TreeGrafter"/>
</dbReference>
<dbReference type="AlphaFoldDB" id="A0A8K0DGX7"/>
<evidence type="ECO:0000313" key="6">
    <source>
        <dbReference type="Proteomes" id="UP000801492"/>
    </source>
</evidence>
<reference evidence="5" key="1">
    <citation type="submission" date="2019-08" db="EMBL/GenBank/DDBJ databases">
        <title>The genome of the North American firefly Photinus pyralis.</title>
        <authorList>
            <consortium name="Photinus pyralis genome working group"/>
            <person name="Fallon T.R."/>
            <person name="Sander Lower S.E."/>
            <person name="Weng J.-K."/>
        </authorList>
    </citation>
    <scope>NUCLEOTIDE SEQUENCE</scope>
    <source>
        <strain evidence="5">TRF0915ILg1</strain>
        <tissue evidence="5">Whole body</tissue>
    </source>
</reference>
<keyword evidence="2" id="KW-1015">Disulfide bond</keyword>
<dbReference type="EMBL" id="VTPC01001117">
    <property type="protein sequence ID" value="KAF2903063.1"/>
    <property type="molecule type" value="Genomic_DNA"/>
</dbReference>
<dbReference type="SUPFAM" id="SSF50814">
    <property type="entry name" value="Lipocalins"/>
    <property type="match status" value="1"/>
</dbReference>
<dbReference type="PRINTS" id="PR00179">
    <property type="entry name" value="LIPOCALIN"/>
</dbReference>
<dbReference type="InterPro" id="IPR022271">
    <property type="entry name" value="Lipocalin_ApoD"/>
</dbReference>
<name>A0A8K0DGX7_IGNLU</name>
<comment type="caution">
    <text evidence="5">The sequence shown here is derived from an EMBL/GenBank/DDBJ whole genome shotgun (WGS) entry which is preliminary data.</text>
</comment>
<gene>
    <name evidence="5" type="ORF">ILUMI_03119</name>
</gene>
<dbReference type="InterPro" id="IPR012674">
    <property type="entry name" value="Calycin"/>
</dbReference>
<dbReference type="OrthoDB" id="6770299at2759"/>
<dbReference type="PIRSF" id="PIRSF036893">
    <property type="entry name" value="Lipocalin_ApoD"/>
    <property type="match status" value="1"/>
</dbReference>
<dbReference type="Pfam" id="PF08212">
    <property type="entry name" value="Lipocalin_2"/>
    <property type="match status" value="1"/>
</dbReference>
<feature type="chain" id="PRO_5035498752" description="Lipocalin/cytosolic fatty-acid binding domain-containing protein" evidence="3">
    <location>
        <begin position="21"/>
        <end position="225"/>
    </location>
</feature>
<dbReference type="PANTHER" id="PTHR10612:SF34">
    <property type="entry name" value="APOLIPOPROTEIN D"/>
    <property type="match status" value="1"/>
</dbReference>
<proteinExistence type="inferred from homology"/>
<evidence type="ECO:0000313" key="5">
    <source>
        <dbReference type="EMBL" id="KAF2903063.1"/>
    </source>
</evidence>
<dbReference type="PROSITE" id="PS00213">
    <property type="entry name" value="LIPOCALIN"/>
    <property type="match status" value="1"/>
</dbReference>
<dbReference type="Gene3D" id="2.40.128.20">
    <property type="match status" value="1"/>
</dbReference>
<evidence type="ECO:0000256" key="2">
    <source>
        <dbReference type="ARBA" id="ARBA00023157"/>
    </source>
</evidence>